<comment type="caution">
    <text evidence="1">The sequence shown here is derived from an EMBL/GenBank/DDBJ whole genome shotgun (WGS) entry which is preliminary data.</text>
</comment>
<dbReference type="Proteomes" id="UP000824469">
    <property type="component" value="Unassembled WGS sequence"/>
</dbReference>
<accession>A0AA38FI70</accession>
<feature type="non-terminal residue" evidence="1">
    <location>
        <position position="72"/>
    </location>
</feature>
<keyword evidence="2" id="KW-1185">Reference proteome</keyword>
<proteinExistence type="predicted"/>
<feature type="non-terminal residue" evidence="1">
    <location>
        <position position="1"/>
    </location>
</feature>
<dbReference type="AlphaFoldDB" id="A0AA38FI70"/>
<sequence>SDMAGDVDSRRSTIGYVYTVGGTVVNWISRLQKLVALSTMEAEYVVATEASKEMIWLQQLLEELGHKQEEGK</sequence>
<evidence type="ECO:0000313" key="2">
    <source>
        <dbReference type="Proteomes" id="UP000824469"/>
    </source>
</evidence>
<dbReference type="PANTHER" id="PTHR11439">
    <property type="entry name" value="GAG-POL-RELATED RETROTRANSPOSON"/>
    <property type="match status" value="1"/>
</dbReference>
<dbReference type="EMBL" id="JAHRHJ020000009">
    <property type="protein sequence ID" value="KAH9302937.1"/>
    <property type="molecule type" value="Genomic_DNA"/>
</dbReference>
<protein>
    <recommendedName>
        <fullName evidence="3">Retrovirus-related Pol polyprotein from transposon TNT 1-94</fullName>
    </recommendedName>
</protein>
<dbReference type="PANTHER" id="PTHR11439:SF467">
    <property type="entry name" value="INTEGRASE CATALYTIC DOMAIN-CONTAINING PROTEIN"/>
    <property type="match status" value="1"/>
</dbReference>
<evidence type="ECO:0000313" key="1">
    <source>
        <dbReference type="EMBL" id="KAH9302937.1"/>
    </source>
</evidence>
<reference evidence="1 2" key="1">
    <citation type="journal article" date="2021" name="Nat. Plants">
        <title>The Taxus genome provides insights into paclitaxel biosynthesis.</title>
        <authorList>
            <person name="Xiong X."/>
            <person name="Gou J."/>
            <person name="Liao Q."/>
            <person name="Li Y."/>
            <person name="Zhou Q."/>
            <person name="Bi G."/>
            <person name="Li C."/>
            <person name="Du R."/>
            <person name="Wang X."/>
            <person name="Sun T."/>
            <person name="Guo L."/>
            <person name="Liang H."/>
            <person name="Lu P."/>
            <person name="Wu Y."/>
            <person name="Zhang Z."/>
            <person name="Ro D.K."/>
            <person name="Shang Y."/>
            <person name="Huang S."/>
            <person name="Yan J."/>
        </authorList>
    </citation>
    <scope>NUCLEOTIDE SEQUENCE [LARGE SCALE GENOMIC DNA]</scope>
    <source>
        <strain evidence="1">Ta-2019</strain>
    </source>
</reference>
<name>A0AA38FI70_TAXCH</name>
<dbReference type="CDD" id="cd09272">
    <property type="entry name" value="RNase_HI_RT_Ty1"/>
    <property type="match status" value="1"/>
</dbReference>
<evidence type="ECO:0008006" key="3">
    <source>
        <dbReference type="Google" id="ProtNLM"/>
    </source>
</evidence>
<organism evidence="1 2">
    <name type="scientific">Taxus chinensis</name>
    <name type="common">Chinese yew</name>
    <name type="synonym">Taxus wallichiana var. chinensis</name>
    <dbReference type="NCBI Taxonomy" id="29808"/>
    <lineage>
        <taxon>Eukaryota</taxon>
        <taxon>Viridiplantae</taxon>
        <taxon>Streptophyta</taxon>
        <taxon>Embryophyta</taxon>
        <taxon>Tracheophyta</taxon>
        <taxon>Spermatophyta</taxon>
        <taxon>Pinopsida</taxon>
        <taxon>Pinidae</taxon>
        <taxon>Conifers II</taxon>
        <taxon>Cupressales</taxon>
        <taxon>Taxaceae</taxon>
        <taxon>Taxus</taxon>
    </lineage>
</organism>
<gene>
    <name evidence="1" type="ORF">KI387_014520</name>
</gene>